<keyword evidence="1" id="KW-0472">Membrane</keyword>
<reference evidence="2" key="1">
    <citation type="submission" date="2019-03" db="EMBL/GenBank/DDBJ databases">
        <title>Single cell metagenomics reveals metabolic interactions within the superorganism composed of flagellate Streblomastix strix and complex community of Bacteroidetes bacteria on its surface.</title>
        <authorList>
            <person name="Treitli S.C."/>
            <person name="Kolisko M."/>
            <person name="Husnik F."/>
            <person name="Keeling P."/>
            <person name="Hampl V."/>
        </authorList>
    </citation>
    <scope>NUCLEOTIDE SEQUENCE</scope>
    <source>
        <strain evidence="2">STM</strain>
    </source>
</reference>
<comment type="caution">
    <text evidence="2">The sequence shown here is derived from an EMBL/GenBank/DDBJ whole genome shotgun (WGS) entry which is preliminary data.</text>
</comment>
<evidence type="ECO:0000256" key="1">
    <source>
        <dbReference type="SAM" id="Phobius"/>
    </source>
</evidence>
<organism evidence="2">
    <name type="scientific">termite gut metagenome</name>
    <dbReference type="NCBI Taxonomy" id="433724"/>
    <lineage>
        <taxon>unclassified sequences</taxon>
        <taxon>metagenomes</taxon>
        <taxon>organismal metagenomes</taxon>
    </lineage>
</organism>
<accession>A0A5J4SNU5</accession>
<proteinExistence type="predicted"/>
<protein>
    <submittedName>
        <fullName evidence="2">Uncharacterized protein</fullName>
    </submittedName>
</protein>
<keyword evidence="1" id="KW-0812">Transmembrane</keyword>
<dbReference type="EMBL" id="SNRY01000112">
    <property type="protein sequence ID" value="KAA6346950.1"/>
    <property type="molecule type" value="Genomic_DNA"/>
</dbReference>
<sequence length="53" mass="6114">MFSNYLLPVVHLGNMSFYYSVVIGLILFPNSLLFIVNLHLNNQSLVFVSYPKH</sequence>
<dbReference type="AlphaFoldDB" id="A0A5J4SNU5"/>
<feature type="transmembrane region" description="Helical" evidence="1">
    <location>
        <begin position="16"/>
        <end position="36"/>
    </location>
</feature>
<keyword evidence="1" id="KW-1133">Transmembrane helix</keyword>
<name>A0A5J4SNU5_9ZZZZ</name>
<gene>
    <name evidence="2" type="ORF">EZS27_005584</name>
</gene>
<evidence type="ECO:0000313" key="2">
    <source>
        <dbReference type="EMBL" id="KAA6346950.1"/>
    </source>
</evidence>